<evidence type="ECO:0000256" key="1">
    <source>
        <dbReference type="SAM" id="MobiDB-lite"/>
    </source>
</evidence>
<accession>A0A1I7K8Q8</accession>
<dbReference type="RefSeq" id="WP_092553941.1">
    <property type="nucleotide sequence ID" value="NZ_CAWRBG010000025.1"/>
</dbReference>
<evidence type="ECO:0000313" key="2">
    <source>
        <dbReference type="EMBL" id="SFU93833.1"/>
    </source>
</evidence>
<dbReference type="STRING" id="351659.SAMN05421784_14932"/>
<sequence>MNSYPRRSVGCLVPKDPAKRSHWLDELVASIINKTDHPANLPLKEQILAEKIHNFNHYASFHPPLPHHMAEERAKLERQAWRDYYATHHTEYDHYRGHSPTRRHGGIWTGD</sequence>
<dbReference type="Proteomes" id="UP000242496">
    <property type="component" value="Unassembled WGS sequence"/>
</dbReference>
<keyword evidence="3" id="KW-1185">Reference proteome</keyword>
<reference evidence="3" key="1">
    <citation type="submission" date="2016-10" db="EMBL/GenBank/DDBJ databases">
        <authorList>
            <person name="Varghese N."/>
            <person name="Submissions S."/>
        </authorList>
    </citation>
    <scope>NUCLEOTIDE SEQUENCE [LARGE SCALE GENOMIC DNA]</scope>
    <source>
        <strain evidence="3">DSM 18168</strain>
    </source>
</reference>
<evidence type="ECO:0000313" key="3">
    <source>
        <dbReference type="Proteomes" id="UP000242496"/>
    </source>
</evidence>
<name>A0A1I7K8Q8_9GAMM</name>
<organism evidence="2 3">
    <name type="scientific">Xenorhabdus koppenhoeferi</name>
    <dbReference type="NCBI Taxonomy" id="351659"/>
    <lineage>
        <taxon>Bacteria</taxon>
        <taxon>Pseudomonadati</taxon>
        <taxon>Pseudomonadota</taxon>
        <taxon>Gammaproteobacteria</taxon>
        <taxon>Enterobacterales</taxon>
        <taxon>Morganellaceae</taxon>
        <taxon>Xenorhabdus</taxon>
    </lineage>
</organism>
<proteinExistence type="predicted"/>
<dbReference type="OrthoDB" id="6445652at2"/>
<dbReference type="EMBL" id="FPBJ01000049">
    <property type="protein sequence ID" value="SFU93833.1"/>
    <property type="molecule type" value="Genomic_DNA"/>
</dbReference>
<gene>
    <name evidence="2" type="ORF">SAMN05421784_14932</name>
</gene>
<protein>
    <submittedName>
        <fullName evidence="2">Uncharacterized protein</fullName>
    </submittedName>
</protein>
<dbReference type="AlphaFoldDB" id="A0A1I7K8Q8"/>
<feature type="region of interest" description="Disordered" evidence="1">
    <location>
        <begin position="92"/>
        <end position="111"/>
    </location>
</feature>